<proteinExistence type="predicted"/>
<evidence type="ECO:0000313" key="2">
    <source>
        <dbReference type="Proteomes" id="UP000026961"/>
    </source>
</evidence>
<organism evidence="1">
    <name type="scientific">Oryza glumipatula</name>
    <dbReference type="NCBI Taxonomy" id="40148"/>
    <lineage>
        <taxon>Eukaryota</taxon>
        <taxon>Viridiplantae</taxon>
        <taxon>Streptophyta</taxon>
        <taxon>Embryophyta</taxon>
        <taxon>Tracheophyta</taxon>
        <taxon>Spermatophyta</taxon>
        <taxon>Magnoliopsida</taxon>
        <taxon>Liliopsida</taxon>
        <taxon>Poales</taxon>
        <taxon>Poaceae</taxon>
        <taxon>BOP clade</taxon>
        <taxon>Oryzoideae</taxon>
        <taxon>Oryzeae</taxon>
        <taxon>Oryzinae</taxon>
        <taxon>Oryza</taxon>
    </lineage>
</organism>
<dbReference type="Gramene" id="OGLUM02G18210.1">
    <property type="protein sequence ID" value="OGLUM02G18210.1"/>
    <property type="gene ID" value="OGLUM02G18210"/>
</dbReference>
<dbReference type="AlphaFoldDB" id="A0A0D9YSR6"/>
<dbReference type="HOGENOM" id="CLU_2501587_0_0_1"/>
<protein>
    <submittedName>
        <fullName evidence="1">Uncharacterized protein</fullName>
    </submittedName>
</protein>
<dbReference type="Proteomes" id="UP000026961">
    <property type="component" value="Chromosome 2"/>
</dbReference>
<keyword evidence="2" id="KW-1185">Reference proteome</keyword>
<evidence type="ECO:0000313" key="1">
    <source>
        <dbReference type="EnsemblPlants" id="OGLUM02G18210.1"/>
    </source>
</evidence>
<dbReference type="EnsemblPlants" id="OGLUM02G18210.1">
    <property type="protein sequence ID" value="OGLUM02G18210.1"/>
    <property type="gene ID" value="OGLUM02G18210"/>
</dbReference>
<sequence length="86" mass="9253">MGLAALASAACARAPPIPVATRLSMARRPVWTSAAATALTGLKPPRIEPGRLFVRFAKLEVKNVRFCGSGGNSVDRDRFCTFSKYK</sequence>
<reference evidence="1" key="1">
    <citation type="submission" date="2015-04" db="UniProtKB">
        <authorList>
            <consortium name="EnsemblPlants"/>
        </authorList>
    </citation>
    <scope>IDENTIFICATION</scope>
</reference>
<accession>A0A0D9YSR6</accession>
<reference evidence="1" key="2">
    <citation type="submission" date="2018-05" db="EMBL/GenBank/DDBJ databases">
        <title>OgluRS3 (Oryza glumaepatula Reference Sequence Version 3).</title>
        <authorList>
            <person name="Zhang J."/>
            <person name="Kudrna D."/>
            <person name="Lee S."/>
            <person name="Talag J."/>
            <person name="Welchert J."/>
            <person name="Wing R.A."/>
        </authorList>
    </citation>
    <scope>NUCLEOTIDE SEQUENCE [LARGE SCALE GENOMIC DNA]</scope>
</reference>
<name>A0A0D9YSR6_9ORYZ</name>